<evidence type="ECO:0000256" key="1">
    <source>
        <dbReference type="ARBA" id="ARBA00022679"/>
    </source>
</evidence>
<feature type="domain" description="N-acetyltransferase" evidence="3">
    <location>
        <begin position="3"/>
        <end position="151"/>
    </location>
</feature>
<name>A0A3E0U5D0_9GAMM</name>
<sequence>MNIQLDDLSSEQVIALLQEHLDDMQATSPPESKHALDLDGLKHPSVKFWCLWDNKTLAGFAAYKQLDSEHAELKSMRTSASYKNQGVATRLLTHIISDAKANSYARISLETGSMAYFEPARALYQKHGFEYCSPFSDYAEDPNSKFMTLSL</sequence>
<dbReference type="AlphaFoldDB" id="A0A3E0U5D0"/>
<dbReference type="CDD" id="cd04301">
    <property type="entry name" value="NAT_SF"/>
    <property type="match status" value="1"/>
</dbReference>
<dbReference type="PANTHER" id="PTHR43877">
    <property type="entry name" value="AMINOALKYLPHOSPHONATE N-ACETYLTRANSFERASE-RELATED-RELATED"/>
    <property type="match status" value="1"/>
</dbReference>
<dbReference type="Gene3D" id="3.40.630.30">
    <property type="match status" value="1"/>
</dbReference>
<accession>A0A3E0U5D0</accession>
<dbReference type="EMBL" id="QUOT01000001">
    <property type="protein sequence ID" value="REL32168.1"/>
    <property type="molecule type" value="Genomic_DNA"/>
</dbReference>
<dbReference type="Proteomes" id="UP000256899">
    <property type="component" value="Unassembled WGS sequence"/>
</dbReference>
<reference evidence="5" key="1">
    <citation type="submission" date="2018-08" db="EMBL/GenBank/DDBJ databases">
        <title>Thalassotalea euphylliae genome.</title>
        <authorList>
            <person name="Summers S."/>
            <person name="Rice S.A."/>
            <person name="Freckelton M.L."/>
            <person name="Nedved B.T."/>
            <person name="Hadfield M.G."/>
        </authorList>
    </citation>
    <scope>NUCLEOTIDE SEQUENCE [LARGE SCALE GENOMIC DNA]</scope>
    <source>
        <strain evidence="5">H3</strain>
    </source>
</reference>
<dbReference type="SUPFAM" id="SSF55729">
    <property type="entry name" value="Acyl-CoA N-acyltransferases (Nat)"/>
    <property type="match status" value="1"/>
</dbReference>
<evidence type="ECO:0000313" key="4">
    <source>
        <dbReference type="EMBL" id="REL32168.1"/>
    </source>
</evidence>
<dbReference type="PROSITE" id="PS51186">
    <property type="entry name" value="GNAT"/>
    <property type="match status" value="1"/>
</dbReference>
<dbReference type="GO" id="GO:0016747">
    <property type="term" value="F:acyltransferase activity, transferring groups other than amino-acyl groups"/>
    <property type="evidence" value="ECO:0007669"/>
    <property type="project" value="InterPro"/>
</dbReference>
<evidence type="ECO:0000259" key="3">
    <source>
        <dbReference type="PROSITE" id="PS51186"/>
    </source>
</evidence>
<dbReference type="PANTHER" id="PTHR43877:SF5">
    <property type="entry name" value="BLL8307 PROTEIN"/>
    <property type="match status" value="1"/>
</dbReference>
<organism evidence="4 5">
    <name type="scientific">Thalassotalea euphylliae</name>
    <dbReference type="NCBI Taxonomy" id="1655234"/>
    <lineage>
        <taxon>Bacteria</taxon>
        <taxon>Pseudomonadati</taxon>
        <taxon>Pseudomonadota</taxon>
        <taxon>Gammaproteobacteria</taxon>
        <taxon>Alteromonadales</taxon>
        <taxon>Colwelliaceae</taxon>
        <taxon>Thalassotalea</taxon>
    </lineage>
</organism>
<keyword evidence="5" id="KW-1185">Reference proteome</keyword>
<dbReference type="Pfam" id="PF00583">
    <property type="entry name" value="Acetyltransf_1"/>
    <property type="match status" value="1"/>
</dbReference>
<keyword evidence="2" id="KW-0012">Acyltransferase</keyword>
<dbReference type="InterPro" id="IPR050832">
    <property type="entry name" value="Bact_Acetyltransf"/>
</dbReference>
<protein>
    <submittedName>
        <fullName evidence="4">GNAT family N-acetyltransferase</fullName>
    </submittedName>
</protein>
<dbReference type="InterPro" id="IPR000182">
    <property type="entry name" value="GNAT_dom"/>
</dbReference>
<dbReference type="InterPro" id="IPR016181">
    <property type="entry name" value="Acyl_CoA_acyltransferase"/>
</dbReference>
<comment type="caution">
    <text evidence="4">The sequence shown here is derived from an EMBL/GenBank/DDBJ whole genome shotgun (WGS) entry which is preliminary data.</text>
</comment>
<gene>
    <name evidence="4" type="ORF">DXX94_16390</name>
</gene>
<keyword evidence="1 4" id="KW-0808">Transferase</keyword>
<evidence type="ECO:0000313" key="5">
    <source>
        <dbReference type="Proteomes" id="UP000256899"/>
    </source>
</evidence>
<dbReference type="RefSeq" id="WP_116017536.1">
    <property type="nucleotide sequence ID" value="NZ_QUOT01000001.1"/>
</dbReference>
<evidence type="ECO:0000256" key="2">
    <source>
        <dbReference type="ARBA" id="ARBA00023315"/>
    </source>
</evidence>
<proteinExistence type="predicted"/>